<proteinExistence type="predicted"/>
<accession>A0A845KJX6</accession>
<protein>
    <submittedName>
        <fullName evidence="1">Uncharacterized protein</fullName>
    </submittedName>
</protein>
<evidence type="ECO:0000313" key="1">
    <source>
        <dbReference type="EMBL" id="MZK16670.1"/>
    </source>
</evidence>
<dbReference type="EMBL" id="WWSB01000001">
    <property type="protein sequence ID" value="MZK16670.1"/>
    <property type="molecule type" value="Genomic_DNA"/>
</dbReference>
<organism evidence="1 2">
    <name type="scientific">Dorea longicatena</name>
    <dbReference type="NCBI Taxonomy" id="88431"/>
    <lineage>
        <taxon>Bacteria</taxon>
        <taxon>Bacillati</taxon>
        <taxon>Bacillota</taxon>
        <taxon>Clostridia</taxon>
        <taxon>Lachnospirales</taxon>
        <taxon>Lachnospiraceae</taxon>
        <taxon>Dorea</taxon>
    </lineage>
</organism>
<sequence>MAERIIFPISLNNNADTYKFLSKVQNDLIDSNETTIILDFTHCRFSHAIFTSYLGALAYIGASFGKTIKYQTSKNSKLSEYFYNSGLYDHIMKQPDIHSNRNAIPFASIDLKDDSSIIEYIDNILELAPIQLTEQGHEVLFKNIYEIFNNSVDHSRANHGVYACGHWMPQKKYLSFSVYDTGVGIPALIKEKIDNTMSSKSALEWALKRGNSTKQLLSGIPRGLGLSDLQDFIRLNDGSLNILSNDIYYQYNATSNFEHLSFPSMGTFIGITIIADYDHIYTI</sequence>
<dbReference type="Gene3D" id="3.30.565.10">
    <property type="entry name" value="Histidine kinase-like ATPase, C-terminal domain"/>
    <property type="match status" value="1"/>
</dbReference>
<comment type="caution">
    <text evidence="1">The sequence shown here is derived from an EMBL/GenBank/DDBJ whole genome shotgun (WGS) entry which is preliminary data.</text>
</comment>
<gene>
    <name evidence="1" type="ORF">GT565_00750</name>
</gene>
<dbReference type="SUPFAM" id="SSF55874">
    <property type="entry name" value="ATPase domain of HSP90 chaperone/DNA topoisomerase II/histidine kinase"/>
    <property type="match status" value="1"/>
</dbReference>
<dbReference type="Proteomes" id="UP000446719">
    <property type="component" value="Unassembled WGS sequence"/>
</dbReference>
<dbReference type="RefSeq" id="WP_161158703.1">
    <property type="nucleotide sequence ID" value="NZ_JAQDUV010000005.1"/>
</dbReference>
<dbReference type="AlphaFoldDB" id="A0A845KJX6"/>
<dbReference type="InterPro" id="IPR036890">
    <property type="entry name" value="HATPase_C_sf"/>
</dbReference>
<name>A0A845KJX6_9FIRM</name>
<evidence type="ECO:0000313" key="2">
    <source>
        <dbReference type="Proteomes" id="UP000446719"/>
    </source>
</evidence>
<reference evidence="1 2" key="1">
    <citation type="journal article" date="2019" name="Nat. Med.">
        <title>A library of human gut bacterial isolates paired with longitudinal multiomics data enables mechanistic microbiome research.</title>
        <authorList>
            <person name="Poyet M."/>
            <person name="Groussin M."/>
            <person name="Gibbons S.M."/>
            <person name="Avila-Pacheco J."/>
            <person name="Jiang X."/>
            <person name="Kearney S.M."/>
            <person name="Perrotta A.R."/>
            <person name="Berdy B."/>
            <person name="Zhao S."/>
            <person name="Lieberman T.D."/>
            <person name="Swanson P.K."/>
            <person name="Smith M."/>
            <person name="Roesemann S."/>
            <person name="Alexander J.E."/>
            <person name="Rich S.A."/>
            <person name="Livny J."/>
            <person name="Vlamakis H."/>
            <person name="Clish C."/>
            <person name="Bullock K."/>
            <person name="Deik A."/>
            <person name="Scott J."/>
            <person name="Pierce K.A."/>
            <person name="Xavier R.J."/>
            <person name="Alm E.J."/>
        </authorList>
    </citation>
    <scope>NUCLEOTIDE SEQUENCE [LARGE SCALE GENOMIC DNA]</scope>
    <source>
        <strain evidence="1 2">BIOML-A7</strain>
    </source>
</reference>